<name>A0A250WY72_9CHLO</name>
<organism evidence="1 2">
    <name type="scientific">Chlamydomonas eustigma</name>
    <dbReference type="NCBI Taxonomy" id="1157962"/>
    <lineage>
        <taxon>Eukaryota</taxon>
        <taxon>Viridiplantae</taxon>
        <taxon>Chlorophyta</taxon>
        <taxon>core chlorophytes</taxon>
        <taxon>Chlorophyceae</taxon>
        <taxon>CS clade</taxon>
        <taxon>Chlamydomonadales</taxon>
        <taxon>Chlamydomonadaceae</taxon>
        <taxon>Chlamydomonas</taxon>
    </lineage>
</organism>
<dbReference type="InterPro" id="IPR005082">
    <property type="entry name" value="Peptidase_U9_T4_prohead"/>
</dbReference>
<protein>
    <submittedName>
        <fullName evidence="1">Uncharacterized protein</fullName>
    </submittedName>
</protein>
<keyword evidence="2" id="KW-1185">Reference proteome</keyword>
<reference evidence="1 2" key="1">
    <citation type="submission" date="2017-08" db="EMBL/GenBank/DDBJ databases">
        <title>Acidophilic green algal genome provides insights into adaptation to an acidic environment.</title>
        <authorList>
            <person name="Hirooka S."/>
            <person name="Hirose Y."/>
            <person name="Kanesaki Y."/>
            <person name="Higuchi S."/>
            <person name="Fujiwara T."/>
            <person name="Onuma R."/>
            <person name="Era A."/>
            <person name="Ohbayashi R."/>
            <person name="Uzuka A."/>
            <person name="Nozaki H."/>
            <person name="Yoshikawa H."/>
            <person name="Miyagishima S.Y."/>
        </authorList>
    </citation>
    <scope>NUCLEOTIDE SEQUENCE [LARGE SCALE GENOMIC DNA]</scope>
    <source>
        <strain evidence="1 2">NIES-2499</strain>
    </source>
</reference>
<dbReference type="Pfam" id="PF03420">
    <property type="entry name" value="Peptidase_S77"/>
    <property type="match status" value="1"/>
</dbReference>
<evidence type="ECO:0000313" key="1">
    <source>
        <dbReference type="EMBL" id="GAX75735.1"/>
    </source>
</evidence>
<dbReference type="EMBL" id="BEGY01000013">
    <property type="protein sequence ID" value="GAX75735.1"/>
    <property type="molecule type" value="Genomic_DNA"/>
</dbReference>
<dbReference type="OrthoDB" id="547106at2759"/>
<accession>A0A250WY72</accession>
<dbReference type="AlphaFoldDB" id="A0A250WY72"/>
<proteinExistence type="predicted"/>
<comment type="caution">
    <text evidence="1">The sequence shown here is derived from an EMBL/GenBank/DDBJ whole genome shotgun (WGS) entry which is preliminary data.</text>
</comment>
<evidence type="ECO:0000313" key="2">
    <source>
        <dbReference type="Proteomes" id="UP000232323"/>
    </source>
</evidence>
<gene>
    <name evidence="1" type="ORF">CEUSTIGMA_g3178.t1</name>
</gene>
<dbReference type="Proteomes" id="UP000232323">
    <property type="component" value="Unassembled WGS sequence"/>
</dbReference>
<dbReference type="STRING" id="1157962.A0A250WY72"/>
<sequence length="432" mass="48169">MPSLFACFGCGGSATVVPEPPPDIQLSREQLKAMYEESLKLNNGRLIVHGIFARADTKNNNRRVYPMNVLKREAARFEAERIQNGTAFGEVDHPSYNSCYFRSLNLANISHQVLEVWWRGDQLLGVIEILPTPSGLLLWELYSQGIKLGVSSRGWASLRSDSRTETLIVDEDFDLITFDFVTDPSTQDAYLVPIQKQYKAKVPNQIKAVLTAHLGHGTCLIERIAKMPDPSKLARHIRQLQAEYFGVGGGPKPATAEPPNKVPLPELDPSSREYFDRLLRHSHYMVYNEAAYLEKEKCARDYLHHLSDFATKAHLWDQCQPLCKKKRDQIFSNAKNAGCVLDREAMLLCQSPPIGGLQPQSCGEASTLMPASSHVGLSSLRSTDQVHAMRKLSGEIKAEVSKIKKTLANYAAKCNERQESLRTSVFAAGSLA</sequence>